<dbReference type="HAMAP" id="MF_00607">
    <property type="entry name" value="16SrRNA_methyltr_A"/>
    <property type="match status" value="1"/>
</dbReference>
<dbReference type="Pfam" id="PF00398">
    <property type="entry name" value="RrnaAD"/>
    <property type="match status" value="1"/>
</dbReference>
<dbReference type="InterPro" id="IPR020598">
    <property type="entry name" value="rRNA_Ade_methylase_Trfase_N"/>
</dbReference>
<keyword evidence="1 7" id="KW-0963">Cytoplasm</keyword>
<name>A0A7C4LLY6_9PLAN</name>
<keyword evidence="3 7" id="KW-0489">Methyltransferase</keyword>
<dbReference type="CDD" id="cd02440">
    <property type="entry name" value="AdoMet_MTases"/>
    <property type="match status" value="1"/>
</dbReference>
<dbReference type="Gene3D" id="3.40.50.150">
    <property type="entry name" value="Vaccinia Virus protein VP39"/>
    <property type="match status" value="1"/>
</dbReference>
<keyword evidence="6 7" id="KW-0694">RNA-binding</keyword>
<comment type="similarity">
    <text evidence="7">Belongs to the class I-like SAM-binding methyltransferase superfamily. rRNA adenine N(6)-methyltransferase family. RsmA subfamily.</text>
</comment>
<dbReference type="SUPFAM" id="SSF53335">
    <property type="entry name" value="S-adenosyl-L-methionine-dependent methyltransferases"/>
    <property type="match status" value="1"/>
</dbReference>
<dbReference type="GO" id="GO:0005829">
    <property type="term" value="C:cytosol"/>
    <property type="evidence" value="ECO:0007669"/>
    <property type="project" value="TreeGrafter"/>
</dbReference>
<dbReference type="PANTHER" id="PTHR11727">
    <property type="entry name" value="DIMETHYLADENOSINE TRANSFERASE"/>
    <property type="match status" value="1"/>
</dbReference>
<dbReference type="InterPro" id="IPR001737">
    <property type="entry name" value="KsgA/Erm"/>
</dbReference>
<evidence type="ECO:0000256" key="8">
    <source>
        <dbReference type="PROSITE-ProRule" id="PRU01026"/>
    </source>
</evidence>
<evidence type="ECO:0000259" key="10">
    <source>
        <dbReference type="SMART" id="SM00650"/>
    </source>
</evidence>
<dbReference type="InterPro" id="IPR011530">
    <property type="entry name" value="rRNA_adenine_dimethylase"/>
</dbReference>
<accession>A0A7C4LLY6</accession>
<feature type="region of interest" description="Disordered" evidence="9">
    <location>
        <begin position="275"/>
        <end position="298"/>
    </location>
</feature>
<protein>
    <recommendedName>
        <fullName evidence="7">Ribosomal RNA small subunit methyltransferase A</fullName>
        <ecNumber evidence="7">2.1.1.182</ecNumber>
    </recommendedName>
    <alternativeName>
        <fullName evidence="7">16S rRNA (adenine(1518)-N(6)/adenine(1519)-N(6))-dimethyltransferase</fullName>
    </alternativeName>
    <alternativeName>
        <fullName evidence="7">16S rRNA dimethyladenosine transferase</fullName>
    </alternativeName>
    <alternativeName>
        <fullName evidence="7">16S rRNA dimethylase</fullName>
    </alternativeName>
    <alternativeName>
        <fullName evidence="7">S-adenosylmethionine-6-N', N'-adenosyl(rRNA) dimethyltransferase</fullName>
    </alternativeName>
</protein>
<feature type="binding site" evidence="7 8">
    <location>
        <position position="30"/>
    </location>
    <ligand>
        <name>S-adenosyl-L-methionine</name>
        <dbReference type="ChEBI" id="CHEBI:59789"/>
    </ligand>
</feature>
<evidence type="ECO:0000256" key="1">
    <source>
        <dbReference type="ARBA" id="ARBA00022490"/>
    </source>
</evidence>
<keyword evidence="5 7" id="KW-0949">S-adenosyl-L-methionine</keyword>
<dbReference type="PANTHER" id="PTHR11727:SF7">
    <property type="entry name" value="DIMETHYLADENOSINE TRANSFERASE-RELATED"/>
    <property type="match status" value="1"/>
</dbReference>
<reference evidence="11" key="1">
    <citation type="journal article" date="2020" name="mSystems">
        <title>Genome- and Community-Level Interaction Insights into Carbon Utilization and Element Cycling Functions of Hydrothermarchaeota in Hydrothermal Sediment.</title>
        <authorList>
            <person name="Zhou Z."/>
            <person name="Liu Y."/>
            <person name="Xu W."/>
            <person name="Pan J."/>
            <person name="Luo Z.H."/>
            <person name="Li M."/>
        </authorList>
    </citation>
    <scope>NUCLEOTIDE SEQUENCE [LARGE SCALE GENOMIC DNA]</scope>
    <source>
        <strain evidence="11">SpSt-508</strain>
    </source>
</reference>
<evidence type="ECO:0000256" key="9">
    <source>
        <dbReference type="SAM" id="MobiDB-lite"/>
    </source>
</evidence>
<dbReference type="GO" id="GO:0003723">
    <property type="term" value="F:RNA binding"/>
    <property type="evidence" value="ECO:0007669"/>
    <property type="project" value="UniProtKB-UniRule"/>
</dbReference>
<evidence type="ECO:0000256" key="6">
    <source>
        <dbReference type="ARBA" id="ARBA00022884"/>
    </source>
</evidence>
<dbReference type="EC" id="2.1.1.182" evidence="7"/>
<evidence type="ECO:0000256" key="2">
    <source>
        <dbReference type="ARBA" id="ARBA00022552"/>
    </source>
</evidence>
<feature type="binding site" evidence="7 8">
    <location>
        <position position="103"/>
    </location>
    <ligand>
        <name>S-adenosyl-L-methionine</name>
        <dbReference type="ChEBI" id="CHEBI:59789"/>
    </ligand>
</feature>
<evidence type="ECO:0000256" key="7">
    <source>
        <dbReference type="HAMAP-Rule" id="MF_00607"/>
    </source>
</evidence>
<gene>
    <name evidence="7" type="primary">rsmA</name>
    <name evidence="7" type="synonym">ksgA</name>
    <name evidence="11" type="ORF">ENS64_12970</name>
</gene>
<evidence type="ECO:0000256" key="3">
    <source>
        <dbReference type="ARBA" id="ARBA00022603"/>
    </source>
</evidence>
<keyword evidence="2 7" id="KW-0698">rRNA processing</keyword>
<dbReference type="InterPro" id="IPR023165">
    <property type="entry name" value="rRNA_Ade_diMease-like_C"/>
</dbReference>
<sequence length="337" mass="36911">MRDSARQTRSHLVRLFEQQGVRPRHDLGQNFLVDLNLLDLIVRQARLSTADVVLEVGAGTGSLTERLARAAGHVVSVECDPHVFGHLRQLLGSHPRVTLIHGDALESKHALSPEVLAALRSALRQVAQAEAQQAESLAGDCGNPWALQARDVTCKLVANLPYHIATPVISNLVASDLPWSRMVVTIQWELAERMQARPGTSDYGALSVWLQAQTRINVVRKLPPSVFWPPPKVDSAVVVIERDAEAQAAIADRALFHQFVREVFTQRRKRLLGVLAGRSGPEPSGERRSDPPGLPARRTRAELQKLFAELGIVPEARAEELAVGTLVQLANRLAAPS</sequence>
<dbReference type="SMART" id="SM00650">
    <property type="entry name" value="rADc"/>
    <property type="match status" value="1"/>
</dbReference>
<feature type="binding site" evidence="7 8">
    <location>
        <position position="159"/>
    </location>
    <ligand>
        <name>S-adenosyl-L-methionine</name>
        <dbReference type="ChEBI" id="CHEBI:59789"/>
    </ligand>
</feature>
<feature type="binding site" evidence="7 8">
    <location>
        <position position="32"/>
    </location>
    <ligand>
        <name>S-adenosyl-L-methionine</name>
        <dbReference type="ChEBI" id="CHEBI:59789"/>
    </ligand>
</feature>
<keyword evidence="4 7" id="KW-0808">Transferase</keyword>
<dbReference type="InterPro" id="IPR029063">
    <property type="entry name" value="SAM-dependent_MTases_sf"/>
</dbReference>
<dbReference type="EMBL" id="DSVQ01000016">
    <property type="protein sequence ID" value="HGT40153.1"/>
    <property type="molecule type" value="Genomic_DNA"/>
</dbReference>
<evidence type="ECO:0000313" key="11">
    <source>
        <dbReference type="EMBL" id="HGT40153.1"/>
    </source>
</evidence>
<dbReference type="InterPro" id="IPR020596">
    <property type="entry name" value="rRNA_Ade_Mease_Trfase_CS"/>
</dbReference>
<proteinExistence type="inferred from homology"/>
<dbReference type="AlphaFoldDB" id="A0A7C4LLY6"/>
<feature type="binding site" evidence="7 8">
    <location>
        <position position="57"/>
    </location>
    <ligand>
        <name>S-adenosyl-L-methionine</name>
        <dbReference type="ChEBI" id="CHEBI:59789"/>
    </ligand>
</feature>
<dbReference type="PROSITE" id="PS51689">
    <property type="entry name" value="SAM_RNA_A_N6_MT"/>
    <property type="match status" value="1"/>
</dbReference>
<comment type="function">
    <text evidence="7">Specifically dimethylates two adjacent adenosines (A1518 and A1519) in the loop of a conserved hairpin near the 3'-end of 16S rRNA in the 30S particle. May play a critical role in biogenesis of 30S subunits.</text>
</comment>
<evidence type="ECO:0000256" key="5">
    <source>
        <dbReference type="ARBA" id="ARBA00022691"/>
    </source>
</evidence>
<comment type="subcellular location">
    <subcellularLocation>
        <location evidence="7">Cytoplasm</location>
    </subcellularLocation>
</comment>
<organism evidence="11">
    <name type="scientific">Schlesneria paludicola</name>
    <dbReference type="NCBI Taxonomy" id="360056"/>
    <lineage>
        <taxon>Bacteria</taxon>
        <taxon>Pseudomonadati</taxon>
        <taxon>Planctomycetota</taxon>
        <taxon>Planctomycetia</taxon>
        <taxon>Planctomycetales</taxon>
        <taxon>Planctomycetaceae</taxon>
        <taxon>Schlesneria</taxon>
    </lineage>
</organism>
<feature type="binding site" evidence="7 8">
    <location>
        <position position="78"/>
    </location>
    <ligand>
        <name>S-adenosyl-L-methionine</name>
        <dbReference type="ChEBI" id="CHEBI:59789"/>
    </ligand>
</feature>
<evidence type="ECO:0000256" key="4">
    <source>
        <dbReference type="ARBA" id="ARBA00022679"/>
    </source>
</evidence>
<dbReference type="Gene3D" id="1.10.8.100">
    <property type="entry name" value="Ribosomal RNA adenine dimethylase-like, domain 2"/>
    <property type="match status" value="1"/>
</dbReference>
<dbReference type="GO" id="GO:0052908">
    <property type="term" value="F:16S rRNA (adenine(1518)-N(6)/adenine(1519)-N(6))-dimethyltransferase activity"/>
    <property type="evidence" value="ECO:0007669"/>
    <property type="project" value="UniProtKB-EC"/>
</dbReference>
<comment type="catalytic activity">
    <reaction evidence="7">
        <text>adenosine(1518)/adenosine(1519) in 16S rRNA + 4 S-adenosyl-L-methionine = N(6)-dimethyladenosine(1518)/N(6)-dimethyladenosine(1519) in 16S rRNA + 4 S-adenosyl-L-homocysteine + 4 H(+)</text>
        <dbReference type="Rhea" id="RHEA:19609"/>
        <dbReference type="Rhea" id="RHEA-COMP:10232"/>
        <dbReference type="Rhea" id="RHEA-COMP:10233"/>
        <dbReference type="ChEBI" id="CHEBI:15378"/>
        <dbReference type="ChEBI" id="CHEBI:57856"/>
        <dbReference type="ChEBI" id="CHEBI:59789"/>
        <dbReference type="ChEBI" id="CHEBI:74411"/>
        <dbReference type="ChEBI" id="CHEBI:74493"/>
        <dbReference type="EC" id="2.1.1.182"/>
    </reaction>
</comment>
<dbReference type="PROSITE" id="PS01131">
    <property type="entry name" value="RRNA_A_DIMETH"/>
    <property type="match status" value="1"/>
</dbReference>
<feature type="domain" description="Ribosomal RNA adenine methylase transferase N-terminal" evidence="10">
    <location>
        <begin position="37"/>
        <end position="244"/>
    </location>
</feature>
<comment type="caution">
    <text evidence="11">The sequence shown here is derived from an EMBL/GenBank/DDBJ whole genome shotgun (WGS) entry which is preliminary data.</text>
</comment>